<evidence type="ECO:0000259" key="6">
    <source>
        <dbReference type="Pfam" id="PF00850"/>
    </source>
</evidence>
<dbReference type="InterPro" id="IPR023801">
    <property type="entry name" value="His_deacetylse_dom"/>
</dbReference>
<name>A0ABP3Q4J2_9PROT</name>
<keyword evidence="5" id="KW-0862">Zinc</keyword>
<dbReference type="CDD" id="cd10001">
    <property type="entry name" value="HDAC_classII_APAH"/>
    <property type="match status" value="1"/>
</dbReference>
<dbReference type="EMBL" id="BAAADD010000010">
    <property type="protein sequence ID" value="GAA0582991.1"/>
    <property type="molecule type" value="Genomic_DNA"/>
</dbReference>
<sequence length="343" mass="37342">MKTFYSPVHLDHDPKVQFEGGHLLPAVEIPVRAEKVRVALQSRRIGPIVPPTPFADDTILAVHDPELVNLLAEAWDEWVKRYGKSAPVAIPSAWPAHNMPDSHKGDIEARLGRYAFSCDAPIASGTWAAAREAVNVALSAAAAIKDGEKSAFALTRPPGHHAAFDVFGGFCYLNNAAIAAEWLVKAGIKPAILDVDYHHGNGTQSIFYKRADVFFCSIHADPNFAYPHYIGFADERGEGDGEGYNLNLPLPNGTDWTRYEEALKFAIGAIKHMGPDVVIVSLGLDTYFEDPIAGFRLKAADYQRMGAALADLHKPVLFVMEGGYCFDALGELVVNVLESFQGA</sequence>
<dbReference type="Gene3D" id="3.40.800.20">
    <property type="entry name" value="Histone deacetylase domain"/>
    <property type="match status" value="1"/>
</dbReference>
<dbReference type="InterPro" id="IPR037138">
    <property type="entry name" value="His_deacetylse_dom_sf"/>
</dbReference>
<dbReference type="SUPFAM" id="SSF52768">
    <property type="entry name" value="Arginase/deacetylase"/>
    <property type="match status" value="1"/>
</dbReference>
<dbReference type="Proteomes" id="UP001499951">
    <property type="component" value="Unassembled WGS sequence"/>
</dbReference>
<keyword evidence="3" id="KW-0479">Metal-binding</keyword>
<reference evidence="8" key="1">
    <citation type="journal article" date="2019" name="Int. J. Syst. Evol. Microbiol.">
        <title>The Global Catalogue of Microorganisms (GCM) 10K type strain sequencing project: providing services to taxonomists for standard genome sequencing and annotation.</title>
        <authorList>
            <consortium name="The Broad Institute Genomics Platform"/>
            <consortium name="The Broad Institute Genome Sequencing Center for Infectious Disease"/>
            <person name="Wu L."/>
            <person name="Ma J."/>
        </authorList>
    </citation>
    <scope>NUCLEOTIDE SEQUENCE [LARGE SCALE GENOMIC DNA]</scope>
    <source>
        <strain evidence="8">JCM 15089</strain>
    </source>
</reference>
<evidence type="ECO:0000256" key="3">
    <source>
        <dbReference type="ARBA" id="ARBA00022723"/>
    </source>
</evidence>
<comment type="cofactor">
    <cofactor evidence="1">
        <name>Zn(2+)</name>
        <dbReference type="ChEBI" id="CHEBI:29105"/>
    </cofactor>
</comment>
<comment type="similarity">
    <text evidence="2">Belongs to the histone deacetylase family.</text>
</comment>
<keyword evidence="8" id="KW-1185">Reference proteome</keyword>
<dbReference type="RefSeq" id="WP_166937188.1">
    <property type="nucleotide sequence ID" value="NZ_BAAADD010000010.1"/>
</dbReference>
<dbReference type="Pfam" id="PF00850">
    <property type="entry name" value="Hist_deacetyl"/>
    <property type="match status" value="1"/>
</dbReference>
<evidence type="ECO:0000256" key="1">
    <source>
        <dbReference type="ARBA" id="ARBA00001947"/>
    </source>
</evidence>
<keyword evidence="4" id="KW-0378">Hydrolase</keyword>
<comment type="caution">
    <text evidence="7">The sequence shown here is derived from an EMBL/GenBank/DDBJ whole genome shotgun (WGS) entry which is preliminary data.</text>
</comment>
<organism evidence="7 8">
    <name type="scientific">Rhizomicrobium electricum</name>
    <dbReference type="NCBI Taxonomy" id="480070"/>
    <lineage>
        <taxon>Bacteria</taxon>
        <taxon>Pseudomonadati</taxon>
        <taxon>Pseudomonadota</taxon>
        <taxon>Alphaproteobacteria</taxon>
        <taxon>Micropepsales</taxon>
        <taxon>Micropepsaceae</taxon>
        <taxon>Rhizomicrobium</taxon>
    </lineage>
</organism>
<evidence type="ECO:0000256" key="2">
    <source>
        <dbReference type="ARBA" id="ARBA00005947"/>
    </source>
</evidence>
<evidence type="ECO:0000313" key="7">
    <source>
        <dbReference type="EMBL" id="GAA0582991.1"/>
    </source>
</evidence>
<feature type="domain" description="Histone deacetylase" evidence="6">
    <location>
        <begin position="30"/>
        <end position="338"/>
    </location>
</feature>
<dbReference type="InterPro" id="IPR000286">
    <property type="entry name" value="HDACs"/>
</dbReference>
<evidence type="ECO:0000256" key="4">
    <source>
        <dbReference type="ARBA" id="ARBA00022801"/>
    </source>
</evidence>
<dbReference type="InterPro" id="IPR023696">
    <property type="entry name" value="Ureohydrolase_dom_sf"/>
</dbReference>
<dbReference type="PANTHER" id="PTHR10625">
    <property type="entry name" value="HISTONE DEACETYLASE HDAC1-RELATED"/>
    <property type="match status" value="1"/>
</dbReference>
<dbReference type="PRINTS" id="PR01270">
    <property type="entry name" value="HDASUPER"/>
</dbReference>
<evidence type="ECO:0000313" key="8">
    <source>
        <dbReference type="Proteomes" id="UP001499951"/>
    </source>
</evidence>
<gene>
    <name evidence="7" type="ORF">GCM10008942_34880</name>
</gene>
<accession>A0ABP3Q4J2</accession>
<evidence type="ECO:0000256" key="5">
    <source>
        <dbReference type="ARBA" id="ARBA00022833"/>
    </source>
</evidence>
<dbReference type="PANTHER" id="PTHR10625:SF17">
    <property type="entry name" value="HISTONE DEACETYLASE 8"/>
    <property type="match status" value="1"/>
</dbReference>
<proteinExistence type="inferred from homology"/>
<protein>
    <submittedName>
        <fullName evidence="7">Histone deacetylase family protein</fullName>
    </submittedName>
</protein>